<feature type="compositionally biased region" description="Basic and acidic residues" evidence="3">
    <location>
        <begin position="51"/>
        <end position="62"/>
    </location>
</feature>
<reference evidence="7" key="1">
    <citation type="submission" date="2020-03" db="EMBL/GenBank/DDBJ databases">
        <authorList>
            <person name="Weist P."/>
        </authorList>
    </citation>
    <scope>NUCLEOTIDE SEQUENCE</scope>
</reference>
<dbReference type="InterPro" id="IPR001895">
    <property type="entry name" value="RASGEF_cat_dom"/>
</dbReference>
<sequence length="1002" mass="111061">MPHRRDKRRKRKQLQAAAKEELPGCDEPEAPAPVQQAAETEGQSVPQVEDGPMKEIPIEPKGEFVFGPNSGLAKEMRKKSTSEYSVDSPARVMSRSRAALQLFSSSALQLFSCDRYALDTSLRHTPANFQKGELAFRQRADMKTLSGLLLVSLTQSEECVHTYTLQKVLLWYVALLECLNIPENRRLRLSRPSRPNWSQHRSSPCPVSFRLLASVLTHTAGTQQQVSVSSLQRKQEPPHGTRSLIRPGVGFQSRGDEELQSVTPQDVMGKWELTMNPVQEWGEEFEDGAVYGVTLRREPAPPSAPQTDDANPSCAFVQYRTCKVRRLKAATLELLVHHLLDPSYQEQDYSKIFLSTYRTFTSSSKLIELLFQRDGAASDLDNCEFYRSPLLSFIQTWLDEFSEDFRDPPRHSGLRLLLDHLSISSAVLDNMRTQPNFCSLAGQAEALLKSFQREEPETDVGSVLADLDQEAEGSGDDEDSGCENSLDSGGILDFSAAAVAEQLTRVDSALFVRVVPYQCLGCVWSQRDKKENMAPTIRATISQFNAVTSQRARIIEKWIRVAQECRRLKNFSSLRAILSALQSNAVYRLRKTWAAVSRESMATFNNLWETFPDENCVLTNRELLEEDGGQASADNISPKISKRCPIARQMSSSSGVVPYLGTYLTVLTMLDTALPDSVQSGLINLEKRRREFEVLSQIRVLQASCSQDNLPHHPRVAAWLQGHRLLTDQESYEVSRQLEPPVDVCSPTLWSGHRTLSKKLSSLLTVSDGSKKVPADQISVSSSGSSGSEMEDLSSPNSACSIRLQSFHSSCNNVSEPFSLSSSASSSPCSSSSAASSSPCSSSPASSPDSPCDCRADPHPPASSCGGARPKSSLASHHKRSVSMTSLPVYNRQVADTCIVRVSVDLPTSNGNMYKSILLTSQDKTAHVIQRALEKHHLEHLSWKEFTLTQVISPDRELLIPDKANVFYAMSTTANFDFVLRQSPKGQKKPLRATSSLGRYTK</sequence>
<evidence type="ECO:0000313" key="7">
    <source>
        <dbReference type="EMBL" id="CAB1433331.1"/>
    </source>
</evidence>
<dbReference type="Proteomes" id="UP001153269">
    <property type="component" value="Unassembled WGS sequence"/>
</dbReference>
<dbReference type="Gene3D" id="3.10.20.90">
    <property type="entry name" value="Phosphatidylinositol 3-kinase Catalytic Subunit, Chain A, domain 1"/>
    <property type="match status" value="1"/>
</dbReference>
<evidence type="ECO:0000259" key="6">
    <source>
        <dbReference type="PROSITE" id="PS50212"/>
    </source>
</evidence>
<dbReference type="SUPFAM" id="SSF48366">
    <property type="entry name" value="Ras GEF"/>
    <property type="match status" value="1"/>
</dbReference>
<dbReference type="PROSITE" id="PS50212">
    <property type="entry name" value="RASGEF_NTER"/>
    <property type="match status" value="1"/>
</dbReference>
<dbReference type="InterPro" id="IPR036964">
    <property type="entry name" value="RASGEF_cat_dom_sf"/>
</dbReference>
<dbReference type="PROSITE" id="PS50200">
    <property type="entry name" value="RA"/>
    <property type="match status" value="1"/>
</dbReference>
<proteinExistence type="predicted"/>
<dbReference type="Gene3D" id="1.10.840.10">
    <property type="entry name" value="Ras guanine-nucleotide exchange factors catalytic domain"/>
    <property type="match status" value="1"/>
</dbReference>
<dbReference type="SMART" id="SM00314">
    <property type="entry name" value="RA"/>
    <property type="match status" value="1"/>
</dbReference>
<keyword evidence="8" id="KW-1185">Reference proteome</keyword>
<dbReference type="PROSITE" id="PS50009">
    <property type="entry name" value="RASGEF_CAT"/>
    <property type="match status" value="1"/>
</dbReference>
<protein>
    <recommendedName>
        <fullName evidence="9">Ral guanine nucleotide dissociation stimulator-like 1</fullName>
    </recommendedName>
</protein>
<keyword evidence="1 2" id="KW-0344">Guanine-nucleotide releasing factor</keyword>
<feature type="domain" description="Ras-GEF" evidence="4">
    <location>
        <begin position="495"/>
        <end position="741"/>
    </location>
</feature>
<dbReference type="InterPro" id="IPR023578">
    <property type="entry name" value="Ras_GEF_dom_sf"/>
</dbReference>
<dbReference type="SMART" id="SM00147">
    <property type="entry name" value="RasGEF"/>
    <property type="match status" value="1"/>
</dbReference>
<dbReference type="PANTHER" id="PTHR23113:SF220">
    <property type="entry name" value="RAL GUANINE NUCLEOTIDE DISSOCIATION STIMULATOR-LIKE 3"/>
    <property type="match status" value="1"/>
</dbReference>
<dbReference type="SUPFAM" id="SSF54236">
    <property type="entry name" value="Ubiquitin-like"/>
    <property type="match status" value="1"/>
</dbReference>
<dbReference type="SMART" id="SM00229">
    <property type="entry name" value="RasGEFN"/>
    <property type="match status" value="1"/>
</dbReference>
<dbReference type="GO" id="GO:0005085">
    <property type="term" value="F:guanyl-nucleotide exchange factor activity"/>
    <property type="evidence" value="ECO:0007669"/>
    <property type="project" value="UniProtKB-KW"/>
</dbReference>
<feature type="domain" description="Ras-associating" evidence="5">
    <location>
        <begin position="896"/>
        <end position="985"/>
    </location>
</feature>
<dbReference type="PANTHER" id="PTHR23113">
    <property type="entry name" value="GUANINE NUCLEOTIDE EXCHANGE FACTOR"/>
    <property type="match status" value="1"/>
</dbReference>
<gene>
    <name evidence="7" type="ORF">PLEPLA_LOCUS21421</name>
</gene>
<feature type="region of interest" description="Disordered" evidence="3">
    <location>
        <begin position="771"/>
        <end position="796"/>
    </location>
</feature>
<dbReference type="InterPro" id="IPR029071">
    <property type="entry name" value="Ubiquitin-like_domsf"/>
</dbReference>
<dbReference type="EMBL" id="CADEAL010001557">
    <property type="protein sequence ID" value="CAB1433331.1"/>
    <property type="molecule type" value="Genomic_DNA"/>
</dbReference>
<feature type="region of interest" description="Disordered" evidence="3">
    <location>
        <begin position="226"/>
        <end position="263"/>
    </location>
</feature>
<evidence type="ECO:0000256" key="2">
    <source>
        <dbReference type="PROSITE-ProRule" id="PRU00168"/>
    </source>
</evidence>
<accession>A0A9N7UNI8</accession>
<evidence type="ECO:0000259" key="4">
    <source>
        <dbReference type="PROSITE" id="PS50009"/>
    </source>
</evidence>
<dbReference type="InterPro" id="IPR000651">
    <property type="entry name" value="Ras-like_Gua-exchang_fac_N"/>
</dbReference>
<dbReference type="InterPro" id="IPR008937">
    <property type="entry name" value="Ras-like_GEF"/>
</dbReference>
<feature type="compositionally biased region" description="Low complexity" evidence="3">
    <location>
        <begin position="32"/>
        <end position="41"/>
    </location>
</feature>
<dbReference type="Pfam" id="PF00618">
    <property type="entry name" value="RasGEF_N"/>
    <property type="match status" value="1"/>
</dbReference>
<dbReference type="CDD" id="cd00153">
    <property type="entry name" value="RA_RalGDS_like"/>
    <property type="match status" value="1"/>
</dbReference>
<dbReference type="InterPro" id="IPR000159">
    <property type="entry name" value="RA_dom"/>
</dbReference>
<feature type="compositionally biased region" description="Low complexity" evidence="3">
    <location>
        <begin position="779"/>
        <end position="788"/>
    </location>
</feature>
<feature type="region of interest" description="Disordered" evidence="3">
    <location>
        <begin position="847"/>
        <end position="878"/>
    </location>
</feature>
<evidence type="ECO:0000259" key="5">
    <source>
        <dbReference type="PROSITE" id="PS50200"/>
    </source>
</evidence>
<dbReference type="GO" id="GO:0007265">
    <property type="term" value="P:Ras protein signal transduction"/>
    <property type="evidence" value="ECO:0007669"/>
    <property type="project" value="TreeGrafter"/>
</dbReference>
<evidence type="ECO:0000256" key="3">
    <source>
        <dbReference type="SAM" id="MobiDB-lite"/>
    </source>
</evidence>
<comment type="caution">
    <text evidence="7">The sequence shown here is derived from an EMBL/GenBank/DDBJ whole genome shotgun (WGS) entry which is preliminary data.</text>
</comment>
<evidence type="ECO:0000256" key="1">
    <source>
        <dbReference type="ARBA" id="ARBA00022658"/>
    </source>
</evidence>
<feature type="domain" description="N-terminal Ras-GEF" evidence="6">
    <location>
        <begin position="323"/>
        <end position="452"/>
    </location>
</feature>
<dbReference type="Pfam" id="PF00617">
    <property type="entry name" value="RasGEF"/>
    <property type="match status" value="1"/>
</dbReference>
<dbReference type="CDD" id="cd06224">
    <property type="entry name" value="REM"/>
    <property type="match status" value="1"/>
</dbReference>
<dbReference type="Gene3D" id="1.20.870.10">
    <property type="entry name" value="Son of sevenless (SoS) protein Chain: S domain 1"/>
    <property type="match status" value="1"/>
</dbReference>
<feature type="region of interest" description="Disordered" evidence="3">
    <location>
        <begin position="1"/>
        <end position="64"/>
    </location>
</feature>
<organism evidence="7 8">
    <name type="scientific">Pleuronectes platessa</name>
    <name type="common">European plaice</name>
    <dbReference type="NCBI Taxonomy" id="8262"/>
    <lineage>
        <taxon>Eukaryota</taxon>
        <taxon>Metazoa</taxon>
        <taxon>Chordata</taxon>
        <taxon>Craniata</taxon>
        <taxon>Vertebrata</taxon>
        <taxon>Euteleostomi</taxon>
        <taxon>Actinopterygii</taxon>
        <taxon>Neopterygii</taxon>
        <taxon>Teleostei</taxon>
        <taxon>Neoteleostei</taxon>
        <taxon>Acanthomorphata</taxon>
        <taxon>Carangaria</taxon>
        <taxon>Pleuronectiformes</taxon>
        <taxon>Pleuronectoidei</taxon>
        <taxon>Pleuronectidae</taxon>
        <taxon>Pleuronectes</taxon>
    </lineage>
</organism>
<dbReference type="Pfam" id="PF00788">
    <property type="entry name" value="RA"/>
    <property type="match status" value="1"/>
</dbReference>
<evidence type="ECO:0008006" key="9">
    <source>
        <dbReference type="Google" id="ProtNLM"/>
    </source>
</evidence>
<evidence type="ECO:0000313" key="8">
    <source>
        <dbReference type="Proteomes" id="UP001153269"/>
    </source>
</evidence>
<dbReference type="AlphaFoldDB" id="A0A9N7UNI8"/>
<name>A0A9N7UNI8_PLEPL</name>
<dbReference type="CDD" id="cd00155">
    <property type="entry name" value="RasGEF"/>
    <property type="match status" value="1"/>
</dbReference>
<feature type="compositionally biased region" description="Basic residues" evidence="3">
    <location>
        <begin position="1"/>
        <end position="13"/>
    </location>
</feature>
<dbReference type="GO" id="GO:0005886">
    <property type="term" value="C:plasma membrane"/>
    <property type="evidence" value="ECO:0007669"/>
    <property type="project" value="TreeGrafter"/>
</dbReference>